<dbReference type="Proteomes" id="UP000276133">
    <property type="component" value="Unassembled WGS sequence"/>
</dbReference>
<protein>
    <submittedName>
        <fullName evidence="1">Uncharacterized protein</fullName>
    </submittedName>
</protein>
<evidence type="ECO:0000313" key="1">
    <source>
        <dbReference type="EMBL" id="RMZ99628.1"/>
    </source>
</evidence>
<organism evidence="1 2">
    <name type="scientific">Brachionus plicatilis</name>
    <name type="common">Marine rotifer</name>
    <name type="synonym">Brachionus muelleri</name>
    <dbReference type="NCBI Taxonomy" id="10195"/>
    <lineage>
        <taxon>Eukaryota</taxon>
        <taxon>Metazoa</taxon>
        <taxon>Spiralia</taxon>
        <taxon>Gnathifera</taxon>
        <taxon>Rotifera</taxon>
        <taxon>Eurotatoria</taxon>
        <taxon>Monogononta</taxon>
        <taxon>Pseudotrocha</taxon>
        <taxon>Ploima</taxon>
        <taxon>Brachionidae</taxon>
        <taxon>Brachionus</taxon>
    </lineage>
</organism>
<proteinExistence type="predicted"/>
<keyword evidence="2" id="KW-1185">Reference proteome</keyword>
<comment type="caution">
    <text evidence="1">The sequence shown here is derived from an EMBL/GenBank/DDBJ whole genome shotgun (WGS) entry which is preliminary data.</text>
</comment>
<dbReference type="EMBL" id="REGN01010134">
    <property type="protein sequence ID" value="RMZ99628.1"/>
    <property type="molecule type" value="Genomic_DNA"/>
</dbReference>
<accession>A0A3M7PKW7</accession>
<dbReference type="AlphaFoldDB" id="A0A3M7PKW7"/>
<evidence type="ECO:0000313" key="2">
    <source>
        <dbReference type="Proteomes" id="UP000276133"/>
    </source>
</evidence>
<sequence>MCNMYKYILWNSFETTEEALQSIDSTVWVKWYKNSCADGQKRRFEKKNLKKQYLALENLKFGITLLLLII</sequence>
<reference evidence="1 2" key="1">
    <citation type="journal article" date="2018" name="Sci. Rep.">
        <title>Genomic signatures of local adaptation to the degree of environmental predictability in rotifers.</title>
        <authorList>
            <person name="Franch-Gras L."/>
            <person name="Hahn C."/>
            <person name="Garcia-Roger E.M."/>
            <person name="Carmona M.J."/>
            <person name="Serra M."/>
            <person name="Gomez A."/>
        </authorList>
    </citation>
    <scope>NUCLEOTIDE SEQUENCE [LARGE SCALE GENOMIC DNA]</scope>
    <source>
        <strain evidence="1">HYR1</strain>
    </source>
</reference>
<gene>
    <name evidence="1" type="ORF">BpHYR1_005969</name>
</gene>
<name>A0A3M7PKW7_BRAPC</name>